<name>A0A9W6GH39_9FUSO</name>
<evidence type="ECO:0000313" key="1">
    <source>
        <dbReference type="EMBL" id="GLI55134.1"/>
    </source>
</evidence>
<dbReference type="InterPro" id="IPR018641">
    <property type="entry name" value="Trfase_1_rSAM/seldom-assoc"/>
</dbReference>
<evidence type="ECO:0000313" key="2">
    <source>
        <dbReference type="Proteomes" id="UP001144471"/>
    </source>
</evidence>
<dbReference type="EMBL" id="BSDY01000002">
    <property type="protein sequence ID" value="GLI55134.1"/>
    <property type="molecule type" value="Genomic_DNA"/>
</dbReference>
<dbReference type="NCBIfam" id="TIGR04282">
    <property type="entry name" value="glyco_like_cofC"/>
    <property type="match status" value="1"/>
</dbReference>
<dbReference type="Gene3D" id="3.90.550.10">
    <property type="entry name" value="Spore Coat Polysaccharide Biosynthesis Protein SpsA, Chain A"/>
    <property type="match status" value="1"/>
</dbReference>
<dbReference type="AlphaFoldDB" id="A0A9W6GH39"/>
<sequence length="226" mass="26024">MKALVIMTRIPIPNKTKTRLMTILSPEECAEIHRAFLRDIVETGSKVEDTDLYLFYGDEGPLEVIEDIVREGMTTLPQRGKDLGEKMKNIFADLFEKGYERVVLMGADIPEVGIEDLEGAFDELEFKDLVFGPTLDGGYYLVGMNNLHEMVFDPGIKWGTPQVFQETLEVIKRSGVEVGLIKSHEDIDTKEDLKEFWKRIEKDSSCENTRRYLIENIRERLLCRRS</sequence>
<dbReference type="Pfam" id="PF09837">
    <property type="entry name" value="DUF2064"/>
    <property type="match status" value="1"/>
</dbReference>
<reference evidence="1" key="1">
    <citation type="submission" date="2022-12" db="EMBL/GenBank/DDBJ databases">
        <title>Reference genome sequencing for broad-spectrum identification of bacterial and archaeal isolates by mass spectrometry.</title>
        <authorList>
            <person name="Sekiguchi Y."/>
            <person name="Tourlousse D.M."/>
        </authorList>
    </citation>
    <scope>NUCLEOTIDE SEQUENCE</scope>
    <source>
        <strain evidence="1">10succ1</strain>
    </source>
</reference>
<keyword evidence="2" id="KW-1185">Reference proteome</keyword>
<dbReference type="PANTHER" id="PTHR36529:SF1">
    <property type="entry name" value="GLYCOSYLTRANSFERASE"/>
    <property type="match status" value="1"/>
</dbReference>
<comment type="caution">
    <text evidence="1">The sequence shown here is derived from an EMBL/GenBank/DDBJ whole genome shotgun (WGS) entry which is preliminary data.</text>
</comment>
<dbReference type="SUPFAM" id="SSF53448">
    <property type="entry name" value="Nucleotide-diphospho-sugar transferases"/>
    <property type="match status" value="1"/>
</dbReference>
<dbReference type="RefSeq" id="WP_281833404.1">
    <property type="nucleotide sequence ID" value="NZ_BSDY01000002.1"/>
</dbReference>
<proteinExistence type="predicted"/>
<dbReference type="PANTHER" id="PTHR36529">
    <property type="entry name" value="SLL1095 PROTEIN"/>
    <property type="match status" value="1"/>
</dbReference>
<gene>
    <name evidence="1" type="ORF">PM10SUCC1_06490</name>
</gene>
<protein>
    <recommendedName>
        <fullName evidence="3">Glycosyltransferase</fullName>
    </recommendedName>
</protein>
<accession>A0A9W6GH39</accession>
<dbReference type="InterPro" id="IPR029044">
    <property type="entry name" value="Nucleotide-diphossugar_trans"/>
</dbReference>
<dbReference type="Proteomes" id="UP001144471">
    <property type="component" value="Unassembled WGS sequence"/>
</dbReference>
<organism evidence="1 2">
    <name type="scientific">Propionigenium maris DSM 9537</name>
    <dbReference type="NCBI Taxonomy" id="1123000"/>
    <lineage>
        <taxon>Bacteria</taxon>
        <taxon>Fusobacteriati</taxon>
        <taxon>Fusobacteriota</taxon>
        <taxon>Fusobacteriia</taxon>
        <taxon>Fusobacteriales</taxon>
        <taxon>Fusobacteriaceae</taxon>
        <taxon>Propionigenium</taxon>
    </lineage>
</organism>
<evidence type="ECO:0008006" key="3">
    <source>
        <dbReference type="Google" id="ProtNLM"/>
    </source>
</evidence>